<dbReference type="Pfam" id="PF01965">
    <property type="entry name" value="DJ-1_PfpI"/>
    <property type="match status" value="1"/>
</dbReference>
<dbReference type="CDD" id="cd03139">
    <property type="entry name" value="GATase1_PfpI_2"/>
    <property type="match status" value="1"/>
</dbReference>
<dbReference type="EMBL" id="AP012057">
    <property type="protein sequence ID" value="BAN01290.1"/>
    <property type="molecule type" value="Genomic_DNA"/>
</dbReference>
<dbReference type="PANTHER" id="PTHR43130:SF2">
    <property type="entry name" value="DJ-1_PFPI DOMAIN-CONTAINING PROTEIN"/>
    <property type="match status" value="1"/>
</dbReference>
<gene>
    <name evidence="2" type="ORF">YM304_09760</name>
</gene>
<dbReference type="SUPFAM" id="SSF52317">
    <property type="entry name" value="Class I glutamine amidotransferase-like"/>
    <property type="match status" value="1"/>
</dbReference>
<accession>A0A6C7E3K5</accession>
<dbReference type="RefSeq" id="WP_015440537.1">
    <property type="nucleotide sequence ID" value="NC_020520.1"/>
</dbReference>
<dbReference type="InterPro" id="IPR029062">
    <property type="entry name" value="Class_I_gatase-like"/>
</dbReference>
<evidence type="ECO:0000313" key="3">
    <source>
        <dbReference type="Proteomes" id="UP000011863"/>
    </source>
</evidence>
<keyword evidence="3" id="KW-1185">Reference proteome</keyword>
<feature type="domain" description="DJ-1/PfpI" evidence="1">
    <location>
        <begin position="5"/>
        <end position="167"/>
    </location>
</feature>
<evidence type="ECO:0000259" key="1">
    <source>
        <dbReference type="Pfam" id="PF01965"/>
    </source>
</evidence>
<name>A0A6C7E3K5_ILUCY</name>
<dbReference type="PANTHER" id="PTHR43130">
    <property type="entry name" value="ARAC-FAMILY TRANSCRIPTIONAL REGULATOR"/>
    <property type="match status" value="1"/>
</dbReference>
<reference evidence="2 3" key="1">
    <citation type="journal article" date="2013" name="Int. J. Syst. Evol. Microbiol.">
        <title>Ilumatobacter nonamiense sp. nov. and Ilumatobacter coccineum sp. nov., isolated from seashore sand.</title>
        <authorList>
            <person name="Matsumoto A."/>
            <person name="Kasai H."/>
            <person name="Matsuo Y."/>
            <person name="Shizuri Y."/>
            <person name="Ichikawa N."/>
            <person name="Fujita N."/>
            <person name="Omura S."/>
            <person name="Takahashi Y."/>
        </authorList>
    </citation>
    <scope>NUCLEOTIDE SEQUENCE [LARGE SCALE GENOMIC DNA]</scope>
    <source>
        <strain evidence="3">NBRC 103263 / KCTC 29153 / YM16-304</strain>
    </source>
</reference>
<dbReference type="InterPro" id="IPR052158">
    <property type="entry name" value="INH-QAR"/>
</dbReference>
<sequence length="214" mass="23290">MSLQAVIPLFPKFTALDGIGPYEVLQRIPDIDITFIAAERGVVRSENGMLGIEADGTFDDFPTPDIVVFPGGHGTRALLTDEQVLDWVRSVHPTTTYTTSVCTGSLVLAAAGLLEGLTATTHWGARDVLTQHGSTPVPDRVVEHLDRRIITAAGVSSGIDMALRLVELLYDRTAAEAAQLMIEYDPQPPFDMGSLEKSNDTVMTRVIEYAQHRD</sequence>
<dbReference type="GO" id="GO:0006355">
    <property type="term" value="P:regulation of DNA-templated transcription"/>
    <property type="evidence" value="ECO:0007669"/>
    <property type="project" value="TreeGrafter"/>
</dbReference>
<dbReference type="Gene3D" id="3.40.50.880">
    <property type="match status" value="1"/>
</dbReference>
<organism evidence="2 3">
    <name type="scientific">Ilumatobacter coccineus (strain NBRC 103263 / KCTC 29153 / YM16-304)</name>
    <dbReference type="NCBI Taxonomy" id="1313172"/>
    <lineage>
        <taxon>Bacteria</taxon>
        <taxon>Bacillati</taxon>
        <taxon>Actinomycetota</taxon>
        <taxon>Acidimicrobiia</taxon>
        <taxon>Acidimicrobiales</taxon>
        <taxon>Ilumatobacteraceae</taxon>
        <taxon>Ilumatobacter</taxon>
    </lineage>
</organism>
<dbReference type="Proteomes" id="UP000011863">
    <property type="component" value="Chromosome"/>
</dbReference>
<protein>
    <submittedName>
        <fullName evidence="2">ThiJ/PfpI family protein</fullName>
    </submittedName>
</protein>
<dbReference type="OrthoDB" id="4265717at2"/>
<evidence type="ECO:0000313" key="2">
    <source>
        <dbReference type="EMBL" id="BAN01290.1"/>
    </source>
</evidence>
<dbReference type="KEGG" id="aym:YM304_09760"/>
<dbReference type="InterPro" id="IPR002818">
    <property type="entry name" value="DJ-1/PfpI"/>
</dbReference>
<proteinExistence type="predicted"/>
<dbReference type="AlphaFoldDB" id="A0A6C7E3K5"/>